<dbReference type="AlphaFoldDB" id="F9G4J4"/>
<reference evidence="3" key="1">
    <citation type="journal article" date="2012" name="Mol. Plant Microbe Interact.">
        <title>A highly conserved effector in Fusarium oxysporum is required for full virulence on Arabidopsis.</title>
        <authorList>
            <person name="Thatcher L.F."/>
            <person name="Gardiner D.M."/>
            <person name="Kazan K."/>
            <person name="Manners J."/>
        </authorList>
    </citation>
    <scope>NUCLEOTIDE SEQUENCE [LARGE SCALE GENOMIC DNA]</scope>
    <source>
        <strain evidence="3">Fo5176</strain>
    </source>
</reference>
<evidence type="ECO:0000313" key="3">
    <source>
        <dbReference type="EMBL" id="EGU75912.1"/>
    </source>
</evidence>
<feature type="non-terminal residue" evidence="3">
    <location>
        <position position="56"/>
    </location>
</feature>
<dbReference type="EMBL" id="AFQF01003384">
    <property type="protein sequence ID" value="EGU75912.1"/>
    <property type="molecule type" value="Genomic_DNA"/>
</dbReference>
<accession>F9G4J4</accession>
<proteinExistence type="predicted"/>
<dbReference type="STRING" id="660025.F9G4J4"/>
<protein>
    <submittedName>
        <fullName evidence="3">Uncharacterized protein</fullName>
    </submittedName>
</protein>
<feature type="compositionally biased region" description="Low complexity" evidence="1">
    <location>
        <begin position="38"/>
        <end position="56"/>
    </location>
</feature>
<evidence type="ECO:0000256" key="1">
    <source>
        <dbReference type="SAM" id="MobiDB-lite"/>
    </source>
</evidence>
<sequence>MKLSAVTLLTLATGILAAPVAEANYDVSYSSYEAPKAPSLTMRSPSLSLTTRSLST</sequence>
<name>F9G4J4_FUSOF</name>
<evidence type="ECO:0000256" key="2">
    <source>
        <dbReference type="SAM" id="SignalP"/>
    </source>
</evidence>
<feature type="signal peptide" evidence="2">
    <location>
        <begin position="1"/>
        <end position="17"/>
    </location>
</feature>
<organism evidence="3">
    <name type="scientific">Fusarium oxysporum (strain Fo5176)</name>
    <name type="common">Fusarium vascular wilt</name>
    <dbReference type="NCBI Taxonomy" id="660025"/>
    <lineage>
        <taxon>Eukaryota</taxon>
        <taxon>Fungi</taxon>
        <taxon>Dikarya</taxon>
        <taxon>Ascomycota</taxon>
        <taxon>Pezizomycotina</taxon>
        <taxon>Sordariomycetes</taxon>
        <taxon>Hypocreomycetidae</taxon>
        <taxon>Hypocreales</taxon>
        <taxon>Nectriaceae</taxon>
        <taxon>Fusarium</taxon>
        <taxon>Fusarium oxysporum species complex</taxon>
    </lineage>
</organism>
<feature type="region of interest" description="Disordered" evidence="1">
    <location>
        <begin position="37"/>
        <end position="56"/>
    </location>
</feature>
<comment type="caution">
    <text evidence="3">The sequence shown here is derived from an EMBL/GenBank/DDBJ whole genome shotgun (WGS) entry which is preliminary data.</text>
</comment>
<feature type="chain" id="PRO_5003383620" evidence="2">
    <location>
        <begin position="18"/>
        <end position="56"/>
    </location>
</feature>
<keyword evidence="2" id="KW-0732">Signal</keyword>
<gene>
    <name evidence="3" type="ORF">FOXB_13576</name>
</gene>